<feature type="domain" description="USP" evidence="9">
    <location>
        <begin position="121"/>
        <end position="585"/>
    </location>
</feature>
<organism evidence="10 11">
    <name type="scientific">Rhodotorula mucilaginosa</name>
    <name type="common">Yeast</name>
    <name type="synonym">Rhodotorula rubra</name>
    <dbReference type="NCBI Taxonomy" id="5537"/>
    <lineage>
        <taxon>Eukaryota</taxon>
        <taxon>Fungi</taxon>
        <taxon>Dikarya</taxon>
        <taxon>Basidiomycota</taxon>
        <taxon>Pucciniomycotina</taxon>
        <taxon>Microbotryomycetes</taxon>
        <taxon>Sporidiobolales</taxon>
        <taxon>Sporidiobolaceae</taxon>
        <taxon>Rhodotorula</taxon>
    </lineage>
</organism>
<feature type="region of interest" description="Disordered" evidence="7">
    <location>
        <begin position="674"/>
        <end position="749"/>
    </location>
</feature>
<sequence length="1264" mass="136312">MSRPPLYDALHPPFSAYDLQPLLSTLAALALVAIIVSLVASLVTDADRWLTWPAHALDRIQGMVAVGISALLGRTSLGNVEWGRASESFGGGDGNGKKVVRRYKETAEGKKKAAAGGQHFPGLLNAAGNLCFLNATLQSMASLPALLSYLDELVASAEDVDVETPVALSLVNTLEALNTPSSSRPAPLRPIELANALVASSPTRRRLLANSDQQDAHELWVMMRDAVEEESVKVAATQERLASRESGLKEVAKLQAGLGLAIGIKVKRTAATDPFFWLRSQRVRCMECGYVRDTRHEGEELLMLSVPPISHCSLHDLLTEYTKTDLVSAYNCRRCALLATLTKYEAQRDRLALQPEQTATPTPNASTPEAATKRGQPRSRAANPFELPPEPALSTAAPTKMTASRKDRRRKVQKLVDRIKDAADAGDWERELGEDIKVERSEVAAGKMTRFARPPEVLAIHLNRSSHYSYAGGVKNSCQVTFPEYLNISPFCDGPTTKLPEVGTGNGTAPVSTPDLYRVASLVVHYGSHSFGHYVAFRRRPPIPDDTTVDAALPEWYRISDETVQPATVDEALRANPYLLFYERVDMTGKPITASSPSKGIENVTQVMTDGAKARIVESWRATNNGARASRETSATVDSEESSQGTRKVPGCTISGGGEGIYGQITAIVKTIAARRTDRKARRRQTEKLAELNSMSSPLAGTRSIERVPSPAPSQRDKDVEKGEDAAKGSEVLIGPPAAPGAARTGEGLQRQMNSRHIAMISLGGAIGTGLYLGIANALATGGPLGLLLGYSIMGTIVYATMTALGEMSAHLPVPGGVVTLAARFVDKSFSMVIGWGYMYAWLLALPAELTASAVLIGYWDKTTNPAVYITVTGVVAIAINWAGARAYGEAEFWFASLKIITIIGLIILGVILTAGGGPSGEVIGGKYWRDPGPFVQYLGIDGSLGQFLGFWTVLTQAAYSYIGSEVVALAAAESRNPKKTVPSAIRKVWIRIVVFYILSVLIVGLLVPSNDPRLRLSTGTAASSPFVIAISAAGINALPSVVNAAILTSAWSAASSDLYTSSRTLYGLALQGNAPRWFAKTTSWGLPARACLLGIAFACLAYLSAGAGTAGKVFGWLANMCASCGLIVWFGIGITYLRFFYGLKAQGINRRELPYRAPLQPYLTMYSVSMIFLILFFANYTVFIKGHWDTASFITSYLPLMLLPTGYLAAHVWKRFIRRLPPSEWARTPLLELDYVSGSRDGDPEVEDEKPRSVLAKISNFLF</sequence>
<feature type="transmembrane region" description="Helical" evidence="8">
    <location>
        <begin position="758"/>
        <end position="779"/>
    </location>
</feature>
<name>A0A9P6VWA3_RHOMI</name>
<proteinExistence type="predicted"/>
<evidence type="ECO:0000256" key="6">
    <source>
        <dbReference type="ARBA" id="ARBA00023136"/>
    </source>
</evidence>
<feature type="compositionally biased region" description="Polar residues" evidence="7">
    <location>
        <begin position="622"/>
        <end position="646"/>
    </location>
</feature>
<dbReference type="EMBL" id="PUHQ01000090">
    <property type="protein sequence ID" value="KAG0656886.1"/>
    <property type="molecule type" value="Genomic_DNA"/>
</dbReference>
<feature type="transmembrane region" description="Helical" evidence="8">
    <location>
        <begin position="866"/>
        <end position="884"/>
    </location>
</feature>
<evidence type="ECO:0000256" key="8">
    <source>
        <dbReference type="SAM" id="Phobius"/>
    </source>
</evidence>
<dbReference type="InterPro" id="IPR004841">
    <property type="entry name" value="AA-permease/SLC12A_dom"/>
</dbReference>
<keyword evidence="6 8" id="KW-0472">Membrane</keyword>
<feature type="transmembrane region" description="Helical" evidence="8">
    <location>
        <begin position="896"/>
        <end position="915"/>
    </location>
</feature>
<dbReference type="InterPro" id="IPR028889">
    <property type="entry name" value="USP"/>
</dbReference>
<gene>
    <name evidence="10" type="ORF">C6P46_006907</name>
</gene>
<dbReference type="GO" id="GO:0016579">
    <property type="term" value="P:protein deubiquitination"/>
    <property type="evidence" value="ECO:0007669"/>
    <property type="project" value="InterPro"/>
</dbReference>
<dbReference type="GO" id="GO:0004843">
    <property type="term" value="F:cysteine-type deubiquitinase activity"/>
    <property type="evidence" value="ECO:0007669"/>
    <property type="project" value="InterPro"/>
</dbReference>
<comment type="caution">
    <text evidence="10">The sequence shown here is derived from an EMBL/GenBank/DDBJ whole genome shotgun (WGS) entry which is preliminary data.</text>
</comment>
<evidence type="ECO:0000256" key="5">
    <source>
        <dbReference type="ARBA" id="ARBA00022989"/>
    </source>
</evidence>
<feature type="region of interest" description="Disordered" evidence="7">
    <location>
        <begin position="354"/>
        <end position="410"/>
    </location>
</feature>
<feature type="transmembrane region" description="Helical" evidence="8">
    <location>
        <begin position="1028"/>
        <end position="1055"/>
    </location>
</feature>
<dbReference type="Gene3D" id="3.90.70.10">
    <property type="entry name" value="Cysteine proteinases"/>
    <property type="match status" value="1"/>
</dbReference>
<dbReference type="InterPro" id="IPR050524">
    <property type="entry name" value="APC_YAT"/>
</dbReference>
<evidence type="ECO:0000256" key="4">
    <source>
        <dbReference type="ARBA" id="ARBA00022970"/>
    </source>
</evidence>
<dbReference type="Pfam" id="PF00443">
    <property type="entry name" value="UCH"/>
    <property type="match status" value="1"/>
</dbReference>
<keyword evidence="4" id="KW-0029">Amino-acid transport</keyword>
<dbReference type="InterPro" id="IPR004840">
    <property type="entry name" value="Amino_acid_permease_CS"/>
</dbReference>
<keyword evidence="3 8" id="KW-0812">Transmembrane</keyword>
<dbReference type="Pfam" id="PF00324">
    <property type="entry name" value="AA_permease"/>
    <property type="match status" value="1"/>
</dbReference>
<reference evidence="10 11" key="1">
    <citation type="submission" date="2020-11" db="EMBL/GenBank/DDBJ databases">
        <title>Kefir isolates.</title>
        <authorList>
            <person name="Marcisauskas S."/>
            <person name="Kim Y."/>
            <person name="Blasche S."/>
        </authorList>
    </citation>
    <scope>NUCLEOTIDE SEQUENCE [LARGE SCALE GENOMIC DNA]</scope>
    <source>
        <strain evidence="10 11">KR</strain>
    </source>
</reference>
<evidence type="ECO:0000313" key="10">
    <source>
        <dbReference type="EMBL" id="KAG0656886.1"/>
    </source>
</evidence>
<feature type="region of interest" description="Disordered" evidence="7">
    <location>
        <begin position="622"/>
        <end position="652"/>
    </location>
</feature>
<feature type="transmembrane region" description="Helical" evidence="8">
    <location>
        <begin position="989"/>
        <end position="1008"/>
    </location>
</feature>
<dbReference type="PROSITE" id="PS00218">
    <property type="entry name" value="AMINO_ACID_PERMEASE_1"/>
    <property type="match status" value="1"/>
</dbReference>
<comment type="subcellular location">
    <subcellularLocation>
        <location evidence="1">Membrane</location>
        <topology evidence="1">Multi-pass membrane protein</topology>
    </subcellularLocation>
</comment>
<feature type="transmembrane region" description="Helical" evidence="8">
    <location>
        <begin position="20"/>
        <end position="43"/>
    </location>
</feature>
<evidence type="ECO:0000256" key="3">
    <source>
        <dbReference type="ARBA" id="ARBA00022692"/>
    </source>
</evidence>
<keyword evidence="5 8" id="KW-1133">Transmembrane helix</keyword>
<feature type="transmembrane region" description="Helical" evidence="8">
    <location>
        <begin position="1118"/>
        <end position="1142"/>
    </location>
</feature>
<dbReference type="GO" id="GO:0016020">
    <property type="term" value="C:membrane"/>
    <property type="evidence" value="ECO:0007669"/>
    <property type="project" value="UniProtKB-SubCell"/>
</dbReference>
<feature type="compositionally biased region" description="Polar residues" evidence="7">
    <location>
        <begin position="355"/>
        <end position="369"/>
    </location>
</feature>
<dbReference type="PANTHER" id="PTHR43341:SF20">
    <property type="entry name" value="AAT FAMILY AMINO ACID TRANSPORTER"/>
    <property type="match status" value="1"/>
</dbReference>
<accession>A0A9P6VWA3</accession>
<feature type="compositionally biased region" description="Basic and acidic residues" evidence="7">
    <location>
        <begin position="715"/>
        <end position="728"/>
    </location>
</feature>
<dbReference type="SUPFAM" id="SSF54001">
    <property type="entry name" value="Cysteine proteinases"/>
    <property type="match status" value="1"/>
</dbReference>
<evidence type="ECO:0000259" key="9">
    <source>
        <dbReference type="PROSITE" id="PS50235"/>
    </source>
</evidence>
<dbReference type="OrthoDB" id="10062876at2759"/>
<feature type="transmembrane region" description="Helical" evidence="8">
    <location>
        <begin position="1191"/>
        <end position="1211"/>
    </location>
</feature>
<dbReference type="Gene3D" id="1.20.1740.10">
    <property type="entry name" value="Amino acid/polyamine transporter I"/>
    <property type="match status" value="1"/>
</dbReference>
<dbReference type="PROSITE" id="PS50235">
    <property type="entry name" value="USP_3"/>
    <property type="match status" value="1"/>
</dbReference>
<dbReference type="GO" id="GO:0015171">
    <property type="term" value="F:amino acid transmembrane transporter activity"/>
    <property type="evidence" value="ECO:0007669"/>
    <property type="project" value="TreeGrafter"/>
</dbReference>
<dbReference type="Proteomes" id="UP000777482">
    <property type="component" value="Unassembled WGS sequence"/>
</dbReference>
<feature type="transmembrane region" description="Helical" evidence="8">
    <location>
        <begin position="1163"/>
        <end position="1185"/>
    </location>
</feature>
<feature type="transmembrane region" description="Helical" evidence="8">
    <location>
        <begin position="838"/>
        <end position="860"/>
    </location>
</feature>
<dbReference type="AlphaFoldDB" id="A0A9P6VWA3"/>
<evidence type="ECO:0000256" key="7">
    <source>
        <dbReference type="SAM" id="MobiDB-lite"/>
    </source>
</evidence>
<feature type="transmembrane region" description="Helical" evidence="8">
    <location>
        <begin position="1087"/>
        <end position="1106"/>
    </location>
</feature>
<dbReference type="PANTHER" id="PTHR43341">
    <property type="entry name" value="AMINO ACID PERMEASE"/>
    <property type="match status" value="1"/>
</dbReference>
<dbReference type="InterPro" id="IPR001394">
    <property type="entry name" value="Peptidase_C19_UCH"/>
</dbReference>
<feature type="transmembrane region" description="Helical" evidence="8">
    <location>
        <begin position="785"/>
        <end position="805"/>
    </location>
</feature>
<evidence type="ECO:0000256" key="2">
    <source>
        <dbReference type="ARBA" id="ARBA00022448"/>
    </source>
</evidence>
<keyword evidence="2" id="KW-0813">Transport</keyword>
<dbReference type="InterPro" id="IPR038765">
    <property type="entry name" value="Papain-like_cys_pep_sf"/>
</dbReference>
<protein>
    <recommendedName>
        <fullName evidence="9">USP domain-containing protein</fullName>
    </recommendedName>
</protein>
<evidence type="ECO:0000313" key="11">
    <source>
        <dbReference type="Proteomes" id="UP000777482"/>
    </source>
</evidence>
<dbReference type="FunFam" id="1.20.1740.10:FF:000006">
    <property type="entry name" value="General amino acid permease"/>
    <property type="match status" value="1"/>
</dbReference>
<evidence type="ECO:0000256" key="1">
    <source>
        <dbReference type="ARBA" id="ARBA00004141"/>
    </source>
</evidence>
<keyword evidence="11" id="KW-1185">Reference proteome</keyword>